<feature type="coiled-coil region" evidence="1">
    <location>
        <begin position="481"/>
        <end position="527"/>
    </location>
</feature>
<dbReference type="Proteomes" id="UP000176864">
    <property type="component" value="Unassembled WGS sequence"/>
</dbReference>
<evidence type="ECO:0000313" key="3">
    <source>
        <dbReference type="EMBL" id="OGE78960.1"/>
    </source>
</evidence>
<feature type="compositionally biased region" description="Acidic residues" evidence="2">
    <location>
        <begin position="204"/>
        <end position="213"/>
    </location>
</feature>
<dbReference type="EMBL" id="MFEK01000010">
    <property type="protein sequence ID" value="OGE78960.1"/>
    <property type="molecule type" value="Genomic_DNA"/>
</dbReference>
<keyword evidence="1" id="KW-0175">Coiled coil</keyword>
<gene>
    <name evidence="3" type="ORF">A2751_00640</name>
</gene>
<reference evidence="3 4" key="1">
    <citation type="journal article" date="2016" name="Nat. Commun.">
        <title>Thousands of microbial genomes shed light on interconnected biogeochemical processes in an aquifer system.</title>
        <authorList>
            <person name="Anantharaman K."/>
            <person name="Brown C.T."/>
            <person name="Hug L.A."/>
            <person name="Sharon I."/>
            <person name="Castelle C.J."/>
            <person name="Probst A.J."/>
            <person name="Thomas B.C."/>
            <person name="Singh A."/>
            <person name="Wilkins M.J."/>
            <person name="Karaoz U."/>
            <person name="Brodie E.L."/>
            <person name="Williams K.H."/>
            <person name="Hubbard S.S."/>
            <person name="Banfield J.F."/>
        </authorList>
    </citation>
    <scope>NUCLEOTIDE SEQUENCE [LARGE SCALE GENOMIC DNA]</scope>
</reference>
<evidence type="ECO:0000313" key="4">
    <source>
        <dbReference type="Proteomes" id="UP000176864"/>
    </source>
</evidence>
<proteinExistence type="predicted"/>
<evidence type="ECO:0000256" key="1">
    <source>
        <dbReference type="SAM" id="Coils"/>
    </source>
</evidence>
<dbReference type="STRING" id="1817824.A2751_00640"/>
<feature type="region of interest" description="Disordered" evidence="2">
    <location>
        <begin position="706"/>
        <end position="738"/>
    </location>
</feature>
<name>A0A1F5NNL3_9BACT</name>
<dbReference type="AlphaFoldDB" id="A0A1F5NNL3"/>
<comment type="caution">
    <text evidence="3">The sequence shown here is derived from an EMBL/GenBank/DDBJ whole genome shotgun (WGS) entry which is preliminary data.</text>
</comment>
<organism evidence="3 4">
    <name type="scientific">Candidatus Doudnabacteria bacterium RIFCSPHIGHO2_01_FULL_46_14</name>
    <dbReference type="NCBI Taxonomy" id="1817824"/>
    <lineage>
        <taxon>Bacteria</taxon>
        <taxon>Candidatus Doudnaibacteriota</taxon>
    </lineage>
</organism>
<feature type="region of interest" description="Disordered" evidence="2">
    <location>
        <begin position="204"/>
        <end position="230"/>
    </location>
</feature>
<protein>
    <submittedName>
        <fullName evidence="3">Uncharacterized protein</fullName>
    </submittedName>
</protein>
<evidence type="ECO:0000256" key="2">
    <source>
        <dbReference type="SAM" id="MobiDB-lite"/>
    </source>
</evidence>
<accession>A0A1F5NNL3</accession>
<sequence>MQWLRMTRRSLARRLGNLNSNLISVSEIISPQMDELDEEYGYQPEAGGFWGGGISEQFPESVDPFAQLGVDGRFGNRIENGDGKFAHNSIDGVADAAGVNVREWNKVAESSGGDILQKESQGREWLYKDESGERASVTGSQAIGERHQEILDSLYNVGFSISEYQKSDSDILVKEIYFADEKGNISYQVFEKQAGDREQNVLIDDGDGLEDTVDPTATGRLSDAENSPAPGLQEITASVSAEKSALQGEGLGQDSESVESQMLASEIKTLDGTDAPDLDIAPTPAGFAEDLRAVADEEENARPLVLEESLEQTAARAVDLPETIDLKESPQPAVELQPQPQNQESAPEEFENFDDVDMDLRPVPVVEVTDAPRTVVNAAESQERLFVDARGYEVPVAEAVKPGESNAPDIFELTRTEDMRDVIMPYLEERDRHLDISFSPEASNGVTTIEEPTMADIRDALDRYKEDVRNEQLYGGLTESAFEAKKRAIDLEKEEQEEQQRQQQEQNRRIEQRRIFLEDEEEEEINQALRAMKASAGEAISNTGDKEIRDRGNDRLNTVQEIRQTASRSFQTENSRTHFAVENIRTAEIQQTEEDREAQSRAEVLFIERTTGISIARTAETEETQKEQATEPELERAQRIAQNSSVQIRLVTNTNQRDEAATASVSETKSPEMRAIEAEAGIKLVFEQQKEAEPQDRPAELFVREAQTARSVAPVTPLDDTGTEPEYLTGDSALELAA</sequence>